<dbReference type="EMBL" id="CVMT01000001">
    <property type="protein sequence ID" value="CRG84334.1"/>
    <property type="molecule type" value="Genomic_DNA"/>
</dbReference>
<protein>
    <recommendedName>
        <fullName evidence="3">HAD-like protein</fullName>
    </recommendedName>
</protein>
<dbReference type="GO" id="GO:0016791">
    <property type="term" value="F:phosphatase activity"/>
    <property type="evidence" value="ECO:0007669"/>
    <property type="project" value="UniProtKB-ARBA"/>
</dbReference>
<organism evidence="1 2">
    <name type="scientific">Talaromyces islandicus</name>
    <name type="common">Penicillium islandicum</name>
    <dbReference type="NCBI Taxonomy" id="28573"/>
    <lineage>
        <taxon>Eukaryota</taxon>
        <taxon>Fungi</taxon>
        <taxon>Dikarya</taxon>
        <taxon>Ascomycota</taxon>
        <taxon>Pezizomycotina</taxon>
        <taxon>Eurotiomycetes</taxon>
        <taxon>Eurotiomycetidae</taxon>
        <taxon>Eurotiales</taxon>
        <taxon>Trichocomaceae</taxon>
        <taxon>Talaromyces</taxon>
        <taxon>Talaromyces sect. Islandici</taxon>
    </lineage>
</organism>
<evidence type="ECO:0008006" key="3">
    <source>
        <dbReference type="Google" id="ProtNLM"/>
    </source>
</evidence>
<dbReference type="AlphaFoldDB" id="A0A0U1LMM4"/>
<name>A0A0U1LMM4_TALIS</name>
<dbReference type="NCBIfam" id="TIGR01509">
    <property type="entry name" value="HAD-SF-IA-v3"/>
    <property type="match status" value="1"/>
</dbReference>
<dbReference type="InterPro" id="IPR006439">
    <property type="entry name" value="HAD-SF_hydro_IA"/>
</dbReference>
<gene>
    <name evidence="1" type="ORF">PISL3812_01631</name>
</gene>
<dbReference type="PANTHER" id="PTHR43611">
    <property type="entry name" value="ALPHA-D-GLUCOSE 1-PHOSPHATE PHOSPHATASE"/>
    <property type="match status" value="1"/>
</dbReference>
<dbReference type="Proteomes" id="UP000054383">
    <property type="component" value="Unassembled WGS sequence"/>
</dbReference>
<keyword evidence="2" id="KW-1185">Reference proteome</keyword>
<evidence type="ECO:0000313" key="2">
    <source>
        <dbReference type="Proteomes" id="UP000054383"/>
    </source>
</evidence>
<dbReference type="InterPro" id="IPR023198">
    <property type="entry name" value="PGP-like_dom2"/>
</dbReference>
<dbReference type="InterPro" id="IPR036412">
    <property type="entry name" value="HAD-like_sf"/>
</dbReference>
<dbReference type="SUPFAM" id="SSF56784">
    <property type="entry name" value="HAD-like"/>
    <property type="match status" value="1"/>
</dbReference>
<sequence>MVPINAVNTMSRTILVDLGSVFMHPQLEYKLPTPKSSVSLRRIMSTSVWMNYETGLISEKECFSQLAEEYNFQESDLAAMIQNFRETITWDQAAASIFKEIKRNGTRIFLVSNISKEDYAALQNRWDDEFWSIFDGVFTSSTLRVRKPSLRFYRQVLRATRAVPHHTFVVDDRPENVLSALSVGMKGTFDVSELYRTLTNFVGDPVARGLAFLRRQDGKFPTTTQNNEVIAENYAPLLILEALKDPHVSP</sequence>
<dbReference type="Pfam" id="PF00702">
    <property type="entry name" value="Hydrolase"/>
    <property type="match status" value="1"/>
</dbReference>
<dbReference type="InterPro" id="IPR023214">
    <property type="entry name" value="HAD_sf"/>
</dbReference>
<dbReference type="OrthoDB" id="2012566at2759"/>
<proteinExistence type="predicted"/>
<dbReference type="OMA" id="RWDDEFW"/>
<evidence type="ECO:0000313" key="1">
    <source>
        <dbReference type="EMBL" id="CRG84334.1"/>
    </source>
</evidence>
<accession>A0A0U1LMM4</accession>
<dbReference type="Gene3D" id="1.10.150.240">
    <property type="entry name" value="Putative phosphatase, domain 2"/>
    <property type="match status" value="1"/>
</dbReference>
<dbReference type="Gene3D" id="3.40.50.1000">
    <property type="entry name" value="HAD superfamily/HAD-like"/>
    <property type="match status" value="1"/>
</dbReference>
<dbReference type="STRING" id="28573.A0A0U1LMM4"/>
<reference evidence="1 2" key="1">
    <citation type="submission" date="2015-04" db="EMBL/GenBank/DDBJ databases">
        <authorList>
            <person name="Syromyatnikov M.Y."/>
            <person name="Popov V.N."/>
        </authorList>
    </citation>
    <scope>NUCLEOTIDE SEQUENCE [LARGE SCALE GENOMIC DNA]</scope>
    <source>
        <strain evidence="1">WF-38-12</strain>
    </source>
</reference>
<dbReference type="PANTHER" id="PTHR43611:SF3">
    <property type="entry name" value="FLAVIN MONONUCLEOTIDE HYDROLASE 1, CHLOROPLATIC"/>
    <property type="match status" value="1"/>
</dbReference>